<sequence length="1370" mass="157259">MENNLEDKESFTLQEVRLILIGGRWAGKSSTGNTILRKERFECGRTRTAQSEVRHEVVEGRKLTVVDAPGWSSSLSLTEIPEGEKQMFKLNASMCLPGPQVFLLVTPTDSAFSVEQRRTVEEHMKLLGERVWRYTMVLFTCGDFLGEKTIEQHIESEGDALKWLIDKCRNRYHVFNNKDKSDLSQVTLLLEKIDEMVWHNNGSCYEVDEQTFTIIEKTQREVAERAEKRRRRAEEQGQQMKMLIPEEMKPIPKLQMVLLGCRNAGKTSMGSTILGNKKQEDRKRTTHSVARQGFVGKTGITLVDTPGWWKGFPVFDTPKVIKEELRRSVFLCPPGPHVFLVVIDADASFNAKHLHAMTTHVELLGEGVWRHTMVVFTRGDWLRTHTIEEYIEGEGEALQSLVEQCGNRYHVIDNKNTDDGTQVTELLEKITETVARNSWDHFIPDEQIFMMIEERQRKVEEGARLRKSQVKAKRNTLRDSRNRLQELRIVMFGQKKSGKSATGNNLLRKKVFPTCETEHCQVEEGEVASRRITVIDTPGWWRVSPHCTTEMEKEIVGGLSVSPLGVHAVLLVIPLDLIFREVQQVALEEHMNLFDASVWKHTMVLFTYGDKLADKSVEEHIEREHSALRWLVDKCENKYHVMNNMKKTDMSQVTELFEKIEEMVAGNSGRLFCPDMNDIHLRIEEKFKRKQIKHVLKHRMEQKYRRRELELMMGFKEKLLELQAEIRGSATSMKSKSLTRGIGQWKKDGKEEEETIDVKISQEIEKLDKDILKSTDFLRSSMELFTPDMKGDSPAPSIAESLSDRKKSTSTFDKVLGWISTLPTEDKESFTLQEVRLILIGGRWAGKSSSGNTILRKERFECGRTRTAQSEVRHEVVEGRKLTVVDAPGWSSSLSLTEIPEGNKQTFKLNSSKCLPGPQVFLLVIPIDSAFSVEQRRTVEEHMKLLGERVWRYTMVLFTCGDFLGEKTIEQHIESEGDALKWLIDKCRNRYHVFNNKDKSDLSQVTLLLEKIDEMVWHNNSSCYEVDEQTFPIIEKKQREVAERAEKRRGRAEEQRQQMKMLIPEEMKPIPKLQMILLGSRSVGKTSVGNTILGIKEQEDGKRTAHSVARQGFVGKTGITLVDTPGWWKGFPVFDTPEVIKEELRRSVFLCPPGPHVFLVVIDADASFNAKHLHAVTTHVELLGEGVWRHTMVVFTRGDWLGTHTIEEYIEGEGEALQSLVEQCGNRYHVIDNKNTDDGTQVTELLEKITETVARNGWDHFVRDEQIFMMIEERRRKVEEGARLRESQVKAKRNTLRVKGDSPAPSIAESWLDRRKSTGNFGKVLRWISTLPIGTNVENQMTLNFSQTSGYRSVLPHDGLDFDTEADILE</sequence>
<dbReference type="SUPFAM" id="SSF52540">
    <property type="entry name" value="P-loop containing nucleoside triphosphate hydrolases"/>
    <property type="match status" value="5"/>
</dbReference>
<reference evidence="6" key="1">
    <citation type="submission" date="2022-08" db="EMBL/GenBank/DDBJ databases">
        <title>Genome sequencing of akame (Lates japonicus).</title>
        <authorList>
            <person name="Hashiguchi Y."/>
            <person name="Takahashi H."/>
        </authorList>
    </citation>
    <scope>NUCLEOTIDE SEQUENCE</scope>
    <source>
        <strain evidence="6">Kochi</strain>
    </source>
</reference>
<evidence type="ECO:0000259" key="5">
    <source>
        <dbReference type="PROSITE" id="PS51720"/>
    </source>
</evidence>
<feature type="domain" description="AIG1-type G" evidence="5">
    <location>
        <begin position="832"/>
        <end position="1033"/>
    </location>
</feature>
<organism evidence="6 7">
    <name type="scientific">Lates japonicus</name>
    <name type="common">Japanese lates</name>
    <dbReference type="NCBI Taxonomy" id="270547"/>
    <lineage>
        <taxon>Eukaryota</taxon>
        <taxon>Metazoa</taxon>
        <taxon>Chordata</taxon>
        <taxon>Craniata</taxon>
        <taxon>Vertebrata</taxon>
        <taxon>Euteleostomi</taxon>
        <taxon>Actinopterygii</taxon>
        <taxon>Neopterygii</taxon>
        <taxon>Teleostei</taxon>
        <taxon>Neoteleostei</taxon>
        <taxon>Acanthomorphata</taxon>
        <taxon>Carangaria</taxon>
        <taxon>Carangaria incertae sedis</taxon>
        <taxon>Centropomidae</taxon>
        <taxon>Lates</taxon>
    </lineage>
</organism>
<dbReference type="PROSITE" id="PS51720">
    <property type="entry name" value="G_AIG1"/>
    <property type="match status" value="5"/>
</dbReference>
<evidence type="ECO:0000256" key="3">
    <source>
        <dbReference type="ARBA" id="ARBA00023134"/>
    </source>
</evidence>
<feature type="coiled-coil region" evidence="4">
    <location>
        <begin position="1035"/>
        <end position="1062"/>
    </location>
</feature>
<protein>
    <recommendedName>
        <fullName evidence="5">AIG1-type G domain-containing protein</fullName>
    </recommendedName>
</protein>
<accession>A0AAD3N5B4</accession>
<evidence type="ECO:0000313" key="6">
    <source>
        <dbReference type="EMBL" id="GLD65542.1"/>
    </source>
</evidence>
<gene>
    <name evidence="6" type="ORF">AKAME5_001699900</name>
</gene>
<dbReference type="Proteomes" id="UP001279410">
    <property type="component" value="Unassembled WGS sequence"/>
</dbReference>
<dbReference type="Pfam" id="PF04548">
    <property type="entry name" value="AIG1"/>
    <property type="match status" value="5"/>
</dbReference>
<keyword evidence="4" id="KW-0175">Coiled coil</keyword>
<evidence type="ECO:0000256" key="1">
    <source>
        <dbReference type="ARBA" id="ARBA00008535"/>
    </source>
</evidence>
<keyword evidence="7" id="KW-1185">Reference proteome</keyword>
<feature type="domain" description="AIG1-type G" evidence="5">
    <location>
        <begin position="251"/>
        <end position="451"/>
    </location>
</feature>
<dbReference type="FunFam" id="3.40.50.300:FF:001809">
    <property type="entry name" value="Si:ch1073-365p7.2"/>
    <property type="match status" value="5"/>
</dbReference>
<evidence type="ECO:0000256" key="2">
    <source>
        <dbReference type="ARBA" id="ARBA00022741"/>
    </source>
</evidence>
<dbReference type="PANTHER" id="PTHR10903:SF107">
    <property type="entry name" value="GTPASE IMAP FAMILY MEMBER 4-LIKE-RELATED"/>
    <property type="match status" value="1"/>
</dbReference>
<evidence type="ECO:0000256" key="4">
    <source>
        <dbReference type="SAM" id="Coils"/>
    </source>
</evidence>
<dbReference type="InterPro" id="IPR027417">
    <property type="entry name" value="P-loop_NTPase"/>
</dbReference>
<comment type="similarity">
    <text evidence="1">Belongs to the TRAFAC class TrmE-Era-EngA-EngB-Septin-like GTPase superfamily. AIG1/Toc34/Toc159-like paraseptin GTPase family. IAN subfamily.</text>
</comment>
<evidence type="ECO:0000313" key="7">
    <source>
        <dbReference type="Proteomes" id="UP001279410"/>
    </source>
</evidence>
<comment type="caution">
    <text evidence="6">The sequence shown here is derived from an EMBL/GenBank/DDBJ whole genome shotgun (WGS) entry which is preliminary data.</text>
</comment>
<feature type="domain" description="AIG1-type G" evidence="5">
    <location>
        <begin position="1070"/>
        <end position="1270"/>
    </location>
</feature>
<feature type="domain" description="AIG1-type G" evidence="5">
    <location>
        <begin position="484"/>
        <end position="681"/>
    </location>
</feature>
<dbReference type="EMBL" id="BRZM01000079">
    <property type="protein sequence ID" value="GLD65542.1"/>
    <property type="molecule type" value="Genomic_DNA"/>
</dbReference>
<feature type="domain" description="AIG1-type G" evidence="5">
    <location>
        <begin position="13"/>
        <end position="214"/>
    </location>
</feature>
<keyword evidence="2" id="KW-0547">Nucleotide-binding</keyword>
<dbReference type="InterPro" id="IPR006703">
    <property type="entry name" value="G_AIG1"/>
</dbReference>
<feature type="coiled-coil region" evidence="4">
    <location>
        <begin position="216"/>
        <end position="243"/>
    </location>
</feature>
<proteinExistence type="inferred from homology"/>
<name>A0AAD3N5B4_LATJO</name>
<dbReference type="InterPro" id="IPR045058">
    <property type="entry name" value="GIMA/IAN/Toc"/>
</dbReference>
<keyword evidence="3" id="KW-0342">GTP-binding</keyword>
<dbReference type="PANTHER" id="PTHR10903">
    <property type="entry name" value="GTPASE, IMAP FAMILY MEMBER-RELATED"/>
    <property type="match status" value="1"/>
</dbReference>
<dbReference type="GO" id="GO:0005525">
    <property type="term" value="F:GTP binding"/>
    <property type="evidence" value="ECO:0007669"/>
    <property type="project" value="UniProtKB-KW"/>
</dbReference>
<dbReference type="Gene3D" id="3.40.50.300">
    <property type="entry name" value="P-loop containing nucleotide triphosphate hydrolases"/>
    <property type="match status" value="5"/>
</dbReference>